<protein>
    <submittedName>
        <fullName evidence="1">DUF2505 family protein</fullName>
    </submittedName>
</protein>
<dbReference type="InterPro" id="IPR019639">
    <property type="entry name" value="DUF2505"/>
</dbReference>
<name>A0A936TH61_9ACTN</name>
<reference evidence="1 2" key="1">
    <citation type="submission" date="2020-10" db="EMBL/GenBank/DDBJ databases">
        <title>Connecting structure to function with the recovery of over 1000 high-quality activated sludge metagenome-assembled genomes encoding full-length rRNA genes using long-read sequencing.</title>
        <authorList>
            <person name="Singleton C.M."/>
            <person name="Petriglieri F."/>
            <person name="Kristensen J.M."/>
            <person name="Kirkegaard R.H."/>
            <person name="Michaelsen T.Y."/>
            <person name="Andersen M.H."/>
            <person name="Karst S.M."/>
            <person name="Dueholm M.S."/>
            <person name="Nielsen P.H."/>
            <person name="Albertsen M."/>
        </authorList>
    </citation>
    <scope>NUCLEOTIDE SEQUENCE [LARGE SCALE GENOMIC DNA]</scope>
    <source>
        <strain evidence="1">Lyne_18-Q3-R50-59_MAXAC.006</strain>
    </source>
</reference>
<dbReference type="Proteomes" id="UP000727993">
    <property type="component" value="Unassembled WGS sequence"/>
</dbReference>
<sequence length="164" mass="18009">MRFAVTQTYPISRDEVLEMYTGTEMWGELSGFTKVSVPEVVDRTKKGDLVTVRLRYRFIAPLPTAATAVVNRDKLVWIEETVTDLSAGTATVDFQPENYASKLAASAAIRYEQLDDAASRTVQGDLRVKVLFVGGQVEKAITSGLSDHLAQEERAVLDTLKPAG</sequence>
<comment type="caution">
    <text evidence="1">The sequence shown here is derived from an EMBL/GenBank/DDBJ whole genome shotgun (WGS) entry which is preliminary data.</text>
</comment>
<evidence type="ECO:0000313" key="1">
    <source>
        <dbReference type="EMBL" id="MBK9298485.1"/>
    </source>
</evidence>
<dbReference type="EMBL" id="JADJZA010000009">
    <property type="protein sequence ID" value="MBK9298485.1"/>
    <property type="molecule type" value="Genomic_DNA"/>
</dbReference>
<evidence type="ECO:0000313" key="2">
    <source>
        <dbReference type="Proteomes" id="UP000727993"/>
    </source>
</evidence>
<dbReference type="Pfam" id="PF10698">
    <property type="entry name" value="DUF2505"/>
    <property type="match status" value="1"/>
</dbReference>
<accession>A0A936TH61</accession>
<dbReference type="AlphaFoldDB" id="A0A936TH61"/>
<organism evidence="1 2">
    <name type="scientific">Candidatus Neomicrothrix subdominans</name>
    <dbReference type="NCBI Taxonomy" id="2954438"/>
    <lineage>
        <taxon>Bacteria</taxon>
        <taxon>Bacillati</taxon>
        <taxon>Actinomycetota</taxon>
        <taxon>Acidimicrobiia</taxon>
        <taxon>Acidimicrobiales</taxon>
        <taxon>Microthrixaceae</taxon>
        <taxon>Candidatus Neomicrothrix</taxon>
    </lineage>
</organism>
<proteinExistence type="predicted"/>
<gene>
    <name evidence="1" type="ORF">IPN02_17000</name>
</gene>